<proteinExistence type="predicted"/>
<evidence type="ECO:0008006" key="4">
    <source>
        <dbReference type="Google" id="ProtNLM"/>
    </source>
</evidence>
<keyword evidence="1" id="KW-0732">Signal</keyword>
<feature type="signal peptide" evidence="1">
    <location>
        <begin position="1"/>
        <end position="19"/>
    </location>
</feature>
<reference evidence="2 3" key="1">
    <citation type="submission" date="2021-01" db="EMBL/GenBank/DDBJ databases">
        <title>Chryseolinea sp. Jin1 Genome sequencing and assembly.</title>
        <authorList>
            <person name="Kim I."/>
        </authorList>
    </citation>
    <scope>NUCLEOTIDE SEQUENCE [LARGE SCALE GENOMIC DNA]</scope>
    <source>
        <strain evidence="2 3">Jin1</strain>
    </source>
</reference>
<comment type="caution">
    <text evidence="2">The sequence shown here is derived from an EMBL/GenBank/DDBJ whole genome shotgun (WGS) entry which is preliminary data.</text>
</comment>
<dbReference type="Proteomes" id="UP000613030">
    <property type="component" value="Unassembled WGS sequence"/>
</dbReference>
<evidence type="ECO:0000256" key="1">
    <source>
        <dbReference type="SAM" id="SignalP"/>
    </source>
</evidence>
<dbReference type="EMBL" id="JAERRB010000011">
    <property type="protein sequence ID" value="MBL0744626.1"/>
    <property type="molecule type" value="Genomic_DNA"/>
</dbReference>
<protein>
    <recommendedName>
        <fullName evidence="4">DUF4412 domain-containing protein</fullName>
    </recommendedName>
</protein>
<gene>
    <name evidence="2" type="ORF">JI741_25560</name>
</gene>
<evidence type="ECO:0000313" key="3">
    <source>
        <dbReference type="Proteomes" id="UP000613030"/>
    </source>
</evidence>
<feature type="chain" id="PRO_5045401765" description="DUF4412 domain-containing protein" evidence="1">
    <location>
        <begin position="20"/>
        <end position="238"/>
    </location>
</feature>
<accession>A0ABS1KYU6</accession>
<dbReference type="Gene3D" id="2.50.20.10">
    <property type="entry name" value="Lipoprotein localisation LolA/LolB/LppX"/>
    <property type="match status" value="1"/>
</dbReference>
<organism evidence="2 3">
    <name type="scientific">Chryseolinea lacunae</name>
    <dbReference type="NCBI Taxonomy" id="2801331"/>
    <lineage>
        <taxon>Bacteria</taxon>
        <taxon>Pseudomonadati</taxon>
        <taxon>Bacteroidota</taxon>
        <taxon>Cytophagia</taxon>
        <taxon>Cytophagales</taxon>
        <taxon>Fulvivirgaceae</taxon>
        <taxon>Chryseolinea</taxon>
    </lineage>
</organism>
<dbReference type="RefSeq" id="WP_202014355.1">
    <property type="nucleotide sequence ID" value="NZ_JAERRB010000011.1"/>
</dbReference>
<name>A0ABS1KYU6_9BACT</name>
<evidence type="ECO:0000313" key="2">
    <source>
        <dbReference type="EMBL" id="MBL0744626.1"/>
    </source>
</evidence>
<sequence>MRFLKLVLFLLVLAPIAHAQTVDDVIGGYVKYIGGSKKWTSAKTIISEGEYDYGGIVFPFTTYAKAPNLYKVIVPLNGKFYAQAFDGTEGWKVDGFKNETNPTPLSGPAALQLANEADVELIDVFVNYKAKGHTAVLEGKDTVDNTLCYKVTLTRKNGEKETWFFNTTSHQPVMRIAVSRNVEMGGALLNTHFSDYRDVSGLKIPFKTVSDANGQMILTVVVKKVVVNAPVDSKIFQP</sequence>
<keyword evidence="3" id="KW-1185">Reference proteome</keyword>